<feature type="region of interest" description="Disordered" evidence="1">
    <location>
        <begin position="1"/>
        <end position="62"/>
    </location>
</feature>
<organism evidence="2 3">
    <name type="scientific">Trichocladium antarcticum</name>
    <dbReference type="NCBI Taxonomy" id="1450529"/>
    <lineage>
        <taxon>Eukaryota</taxon>
        <taxon>Fungi</taxon>
        <taxon>Dikarya</taxon>
        <taxon>Ascomycota</taxon>
        <taxon>Pezizomycotina</taxon>
        <taxon>Sordariomycetes</taxon>
        <taxon>Sordariomycetidae</taxon>
        <taxon>Sordariales</taxon>
        <taxon>Chaetomiaceae</taxon>
        <taxon>Trichocladium</taxon>
    </lineage>
</organism>
<accession>A0AAN6UK01</accession>
<name>A0AAN6UK01_9PEZI</name>
<comment type="caution">
    <text evidence="2">The sequence shown here is derived from an EMBL/GenBank/DDBJ whole genome shotgun (WGS) entry which is preliminary data.</text>
</comment>
<sequence length="149" mass="16062">MPKEARYPASWQGMEARRGGSGGSSRLRGPESFWKMRPTDHCSGRGRGPPAAKAGHPCHTKSPLLSRPGCRGRCASIDGACVGFAGHNTPGQLCHACYFPSSSTTRIPSPITTWWQRHLHPVHVIVHVHALKIQGRPSDSASASNFGFL</sequence>
<proteinExistence type="predicted"/>
<gene>
    <name evidence="2" type="ORF">BT67DRAFT_314987</name>
</gene>
<evidence type="ECO:0000313" key="2">
    <source>
        <dbReference type="EMBL" id="KAK4134308.1"/>
    </source>
</evidence>
<evidence type="ECO:0000313" key="3">
    <source>
        <dbReference type="Proteomes" id="UP001304895"/>
    </source>
</evidence>
<keyword evidence="3" id="KW-1185">Reference proteome</keyword>
<dbReference type="EMBL" id="MU853409">
    <property type="protein sequence ID" value="KAK4134308.1"/>
    <property type="molecule type" value="Genomic_DNA"/>
</dbReference>
<reference evidence="2" key="2">
    <citation type="submission" date="2023-05" db="EMBL/GenBank/DDBJ databases">
        <authorList>
            <consortium name="Lawrence Berkeley National Laboratory"/>
            <person name="Steindorff A."/>
            <person name="Hensen N."/>
            <person name="Bonometti L."/>
            <person name="Westerberg I."/>
            <person name="Brannstrom I.O."/>
            <person name="Guillou S."/>
            <person name="Cros-Aarteil S."/>
            <person name="Calhoun S."/>
            <person name="Haridas S."/>
            <person name="Kuo A."/>
            <person name="Mondo S."/>
            <person name="Pangilinan J."/>
            <person name="Riley R."/>
            <person name="Labutti K."/>
            <person name="Andreopoulos B."/>
            <person name="Lipzen A."/>
            <person name="Chen C."/>
            <person name="Yanf M."/>
            <person name="Daum C."/>
            <person name="Ng V."/>
            <person name="Clum A."/>
            <person name="Ohm R."/>
            <person name="Martin F."/>
            <person name="Silar P."/>
            <person name="Natvig D."/>
            <person name="Lalanne C."/>
            <person name="Gautier V."/>
            <person name="Ament-Velasquez S.L."/>
            <person name="Kruys A."/>
            <person name="Hutchinson M.I."/>
            <person name="Powell A.J."/>
            <person name="Barry K."/>
            <person name="Miller A.N."/>
            <person name="Grigoriev I.V."/>
            <person name="Debuchy R."/>
            <person name="Gladieux P."/>
            <person name="Thoren M.H."/>
            <person name="Johannesson H."/>
        </authorList>
    </citation>
    <scope>NUCLEOTIDE SEQUENCE</scope>
    <source>
        <strain evidence="2">CBS 123565</strain>
    </source>
</reference>
<dbReference type="Proteomes" id="UP001304895">
    <property type="component" value="Unassembled WGS sequence"/>
</dbReference>
<reference evidence="2" key="1">
    <citation type="journal article" date="2023" name="Mol. Phylogenet. Evol.">
        <title>Genome-scale phylogeny and comparative genomics of the fungal order Sordariales.</title>
        <authorList>
            <person name="Hensen N."/>
            <person name="Bonometti L."/>
            <person name="Westerberg I."/>
            <person name="Brannstrom I.O."/>
            <person name="Guillou S."/>
            <person name="Cros-Aarteil S."/>
            <person name="Calhoun S."/>
            <person name="Haridas S."/>
            <person name="Kuo A."/>
            <person name="Mondo S."/>
            <person name="Pangilinan J."/>
            <person name="Riley R."/>
            <person name="LaButti K."/>
            <person name="Andreopoulos B."/>
            <person name="Lipzen A."/>
            <person name="Chen C."/>
            <person name="Yan M."/>
            <person name="Daum C."/>
            <person name="Ng V."/>
            <person name="Clum A."/>
            <person name="Steindorff A."/>
            <person name="Ohm R.A."/>
            <person name="Martin F."/>
            <person name="Silar P."/>
            <person name="Natvig D.O."/>
            <person name="Lalanne C."/>
            <person name="Gautier V."/>
            <person name="Ament-Velasquez S.L."/>
            <person name="Kruys A."/>
            <person name="Hutchinson M.I."/>
            <person name="Powell A.J."/>
            <person name="Barry K."/>
            <person name="Miller A.N."/>
            <person name="Grigoriev I.V."/>
            <person name="Debuchy R."/>
            <person name="Gladieux P."/>
            <person name="Hiltunen Thoren M."/>
            <person name="Johannesson H."/>
        </authorList>
    </citation>
    <scope>NUCLEOTIDE SEQUENCE</scope>
    <source>
        <strain evidence="2">CBS 123565</strain>
    </source>
</reference>
<protein>
    <submittedName>
        <fullName evidence="2">Uncharacterized protein</fullName>
    </submittedName>
</protein>
<evidence type="ECO:0000256" key="1">
    <source>
        <dbReference type="SAM" id="MobiDB-lite"/>
    </source>
</evidence>
<dbReference type="AlphaFoldDB" id="A0AAN6UK01"/>